<dbReference type="EMBL" id="ML769526">
    <property type="protein sequence ID" value="KAE9395696.1"/>
    <property type="molecule type" value="Genomic_DNA"/>
</dbReference>
<evidence type="ECO:0000313" key="5">
    <source>
        <dbReference type="Proteomes" id="UP000799118"/>
    </source>
</evidence>
<feature type="compositionally biased region" description="Basic and acidic residues" evidence="1">
    <location>
        <begin position="723"/>
        <end position="742"/>
    </location>
</feature>
<feature type="chain" id="PRO_5025331771" description="DDE-1 domain-containing protein" evidence="2">
    <location>
        <begin position="26"/>
        <end position="764"/>
    </location>
</feature>
<keyword evidence="2" id="KW-0732">Signal</keyword>
<feature type="region of interest" description="Disordered" evidence="1">
    <location>
        <begin position="663"/>
        <end position="692"/>
    </location>
</feature>
<name>A0A6A4HD06_9AGAR</name>
<gene>
    <name evidence="4" type="ORF">BT96DRAFT_1043228</name>
</gene>
<sequence>MTMTMITVTPTMAVVIVMTANGSDGKNCSDTITSTTQKHNALVPESQSSRSSKSTENEAPSAKRPVDEDEVSLTAPETKRARPSIKSATRKALDIKDANLGAASTGIMKFFNKPATREEAKAYWDEVDEAANDDREKTEHFATVQAEKQKVREREKARERKRKSRAVAKSVEIRQGIRSPGGTKHKTSVDQLMLSKKMLARRHGNRKDAKELELNRERRHKELEFGISHDRKTFAGLNRSTIEGWIEEKDGKRQWKAKVLQRTQYGIQPGHNKGGRRGILSRYPEVETAIRKQLAALREAKAPVTVVTAQGIMLAIILRMKPEILEQTFPDGSKFQASDSYVRSFLHSSLEWSPQKATQAARKRPMTGKTNVNGQSSERPTLSRKKTYQAELWIVYAPGDKMTWVPTGAKQVSLVGADEKRAFTLMVSVASSGKLLPFQAVYQGLTEKSCPSPGSPEYREAIELGFLLEYSGTGTYWSNQKTMQTFVDKILAPYFDREKEQLGLRTTQMSLWTIDVWSVHRSEEFQTWMNKTHPTISLDYIPGGCTGDAQPCDVGIQRPLKLSLKRSYHESAVNEVLVQLDAKLDIIVLDNTVGKLRNESVRWLVRAYHDVNKPELVKKAFEMCKVREWNLSYECITGPTMRAALRDLKANDPTFWSELTQKKAEDLAPAEDVPQEEDNDEESEDPTLDDSNIPVDLVIQNILHSSLPEGSESRNGGLASTMDAEKMDLEGEKQEGAEEKPLGRGKRTKHANKWYSDPNFWKRH</sequence>
<evidence type="ECO:0000259" key="3">
    <source>
        <dbReference type="Pfam" id="PF03184"/>
    </source>
</evidence>
<dbReference type="AlphaFoldDB" id="A0A6A4HD06"/>
<feature type="compositionally biased region" description="Basic residues" evidence="1">
    <location>
        <begin position="743"/>
        <end position="752"/>
    </location>
</feature>
<feature type="compositionally biased region" description="Polar residues" evidence="1">
    <location>
        <begin position="24"/>
        <end position="39"/>
    </location>
</feature>
<feature type="region of interest" description="Disordered" evidence="1">
    <location>
        <begin position="148"/>
        <end position="187"/>
    </location>
</feature>
<dbReference type="Proteomes" id="UP000799118">
    <property type="component" value="Unassembled WGS sequence"/>
</dbReference>
<feature type="region of interest" description="Disordered" evidence="1">
    <location>
        <begin position="356"/>
        <end position="383"/>
    </location>
</feature>
<feature type="compositionally biased region" description="Basic and acidic residues" evidence="1">
    <location>
        <begin position="148"/>
        <end position="158"/>
    </location>
</feature>
<dbReference type="Pfam" id="PF03184">
    <property type="entry name" value="DDE_1"/>
    <property type="match status" value="1"/>
</dbReference>
<evidence type="ECO:0000313" key="4">
    <source>
        <dbReference type="EMBL" id="KAE9395696.1"/>
    </source>
</evidence>
<keyword evidence="5" id="KW-1185">Reference proteome</keyword>
<feature type="domain" description="DDE-1" evidence="3">
    <location>
        <begin position="423"/>
        <end position="577"/>
    </location>
</feature>
<feature type="compositionally biased region" description="Acidic residues" evidence="1">
    <location>
        <begin position="673"/>
        <end position="688"/>
    </location>
</feature>
<evidence type="ECO:0000256" key="1">
    <source>
        <dbReference type="SAM" id="MobiDB-lite"/>
    </source>
</evidence>
<dbReference type="InterPro" id="IPR004875">
    <property type="entry name" value="DDE_SF_endonuclease_dom"/>
</dbReference>
<feature type="region of interest" description="Disordered" evidence="1">
    <location>
        <begin position="24"/>
        <end position="86"/>
    </location>
</feature>
<feature type="region of interest" description="Disordered" evidence="1">
    <location>
        <begin position="705"/>
        <end position="764"/>
    </location>
</feature>
<proteinExistence type="predicted"/>
<feature type="compositionally biased region" description="Polar residues" evidence="1">
    <location>
        <begin position="368"/>
        <end position="380"/>
    </location>
</feature>
<organism evidence="4 5">
    <name type="scientific">Gymnopus androsaceus JB14</name>
    <dbReference type="NCBI Taxonomy" id="1447944"/>
    <lineage>
        <taxon>Eukaryota</taxon>
        <taxon>Fungi</taxon>
        <taxon>Dikarya</taxon>
        <taxon>Basidiomycota</taxon>
        <taxon>Agaricomycotina</taxon>
        <taxon>Agaricomycetes</taxon>
        <taxon>Agaricomycetidae</taxon>
        <taxon>Agaricales</taxon>
        <taxon>Marasmiineae</taxon>
        <taxon>Omphalotaceae</taxon>
        <taxon>Gymnopus</taxon>
    </lineage>
</organism>
<feature type="signal peptide" evidence="2">
    <location>
        <begin position="1"/>
        <end position="25"/>
    </location>
</feature>
<protein>
    <recommendedName>
        <fullName evidence="3">DDE-1 domain-containing protein</fullName>
    </recommendedName>
</protein>
<evidence type="ECO:0000256" key="2">
    <source>
        <dbReference type="SAM" id="SignalP"/>
    </source>
</evidence>
<dbReference type="GO" id="GO:0003676">
    <property type="term" value="F:nucleic acid binding"/>
    <property type="evidence" value="ECO:0007669"/>
    <property type="project" value="InterPro"/>
</dbReference>
<dbReference type="OrthoDB" id="3341102at2759"/>
<accession>A0A6A4HD06</accession>
<reference evidence="4" key="1">
    <citation type="journal article" date="2019" name="Environ. Microbiol.">
        <title>Fungal ecological strategies reflected in gene transcription - a case study of two litter decomposers.</title>
        <authorList>
            <person name="Barbi F."/>
            <person name="Kohler A."/>
            <person name="Barry K."/>
            <person name="Baskaran P."/>
            <person name="Daum C."/>
            <person name="Fauchery L."/>
            <person name="Ihrmark K."/>
            <person name="Kuo A."/>
            <person name="LaButti K."/>
            <person name="Lipzen A."/>
            <person name="Morin E."/>
            <person name="Grigoriev I.V."/>
            <person name="Henrissat B."/>
            <person name="Lindahl B."/>
            <person name="Martin F."/>
        </authorList>
    </citation>
    <scope>NUCLEOTIDE SEQUENCE</scope>
    <source>
        <strain evidence="4">JB14</strain>
    </source>
</reference>